<dbReference type="EMBL" id="JAAVLN010000002">
    <property type="protein sequence ID" value="NKC03919.1"/>
    <property type="molecule type" value="Genomic_DNA"/>
</dbReference>
<evidence type="ECO:0000313" key="9">
    <source>
        <dbReference type="EMBL" id="NKC03919.1"/>
    </source>
</evidence>
<keyword evidence="3" id="KW-0813">Transport</keyword>
<evidence type="ECO:0000256" key="4">
    <source>
        <dbReference type="ARBA" id="ARBA00022475"/>
    </source>
</evidence>
<comment type="similarity">
    <text evidence="2">Belongs to the BioY family.</text>
</comment>
<keyword evidence="7 8" id="KW-0472">Membrane</keyword>
<evidence type="ECO:0000256" key="5">
    <source>
        <dbReference type="ARBA" id="ARBA00022692"/>
    </source>
</evidence>
<keyword evidence="10" id="KW-1185">Reference proteome</keyword>
<keyword evidence="5 8" id="KW-0812">Transmembrane</keyword>
<evidence type="ECO:0000313" key="10">
    <source>
        <dbReference type="Proteomes" id="UP000704467"/>
    </source>
</evidence>
<dbReference type="InterPro" id="IPR003784">
    <property type="entry name" value="BioY"/>
</dbReference>
<feature type="transmembrane region" description="Helical" evidence="8">
    <location>
        <begin position="113"/>
        <end position="136"/>
    </location>
</feature>
<feature type="transmembrane region" description="Helical" evidence="8">
    <location>
        <begin position="51"/>
        <end position="71"/>
    </location>
</feature>
<dbReference type="Pfam" id="PF02632">
    <property type="entry name" value="BioY"/>
    <property type="match status" value="1"/>
</dbReference>
<protein>
    <submittedName>
        <fullName evidence="9">Biotin transporter BioY</fullName>
    </submittedName>
</protein>
<proteinExistence type="inferred from homology"/>
<accession>A0ABX1DLW1</accession>
<evidence type="ECO:0000256" key="3">
    <source>
        <dbReference type="ARBA" id="ARBA00022448"/>
    </source>
</evidence>
<feature type="transmembrane region" description="Helical" evidence="8">
    <location>
        <begin position="83"/>
        <end position="101"/>
    </location>
</feature>
<dbReference type="Proteomes" id="UP000704467">
    <property type="component" value="Unassembled WGS sequence"/>
</dbReference>
<reference evidence="9 10" key="1">
    <citation type="submission" date="2020-03" db="EMBL/GenBank/DDBJ databases">
        <title>Whole genome sequencing of clinical and environmental type strains of Ochrobactrum.</title>
        <authorList>
            <person name="Dharne M."/>
        </authorList>
    </citation>
    <scope>NUCLEOTIDE SEQUENCE [LARGE SCALE GENOMIC DNA]</scope>
    <source>
        <strain evidence="9 10">CIP 109452</strain>
    </source>
</reference>
<dbReference type="PANTHER" id="PTHR34295:SF4">
    <property type="entry name" value="BIOTIN TRANSPORTER BIOY-RELATED"/>
    <property type="match status" value="1"/>
</dbReference>
<dbReference type="Gene3D" id="1.10.1760.20">
    <property type="match status" value="1"/>
</dbReference>
<evidence type="ECO:0000256" key="6">
    <source>
        <dbReference type="ARBA" id="ARBA00022989"/>
    </source>
</evidence>
<comment type="subcellular location">
    <subcellularLocation>
        <location evidence="1">Cell membrane</location>
        <topology evidence="1">Multi-pass membrane protein</topology>
    </subcellularLocation>
</comment>
<comment type="caution">
    <text evidence="9">The sequence shown here is derived from an EMBL/GenBank/DDBJ whole genome shotgun (WGS) entry which is preliminary data.</text>
</comment>
<sequence length="249" mass="25821">MERNVAHVALFAALICALGFLPAVTLGFGVPITAQNLGVMLAGAVLGPKRGVAAVALVILLVAIGLPVLAVGRGGLGVFSGPTVGFLLGWIPAVYVTGLFIERAPIANLGVSTFIGAVLGCIVVLYLFGAIGMSLILAKPFLEAVKLLAIFIPGDVVKAVITGVLVSALAKNPTAGYSSRSNHTLKSCAFTVTCIALCSRSVFLMLSPIGEITVIFHSESMSRLGDIAWQQRPVRRVPFGPSSKPFDHS</sequence>
<keyword evidence="6 8" id="KW-1133">Transmembrane helix</keyword>
<evidence type="ECO:0000256" key="8">
    <source>
        <dbReference type="SAM" id="Phobius"/>
    </source>
</evidence>
<keyword evidence="4" id="KW-1003">Cell membrane</keyword>
<organism evidence="9 10">
    <name type="scientific">Brucella haematophila</name>
    <dbReference type="NCBI Taxonomy" id="419474"/>
    <lineage>
        <taxon>Bacteria</taxon>
        <taxon>Pseudomonadati</taxon>
        <taxon>Pseudomonadota</taxon>
        <taxon>Alphaproteobacteria</taxon>
        <taxon>Hyphomicrobiales</taxon>
        <taxon>Brucellaceae</taxon>
        <taxon>Brucella/Ochrobactrum group</taxon>
        <taxon>Brucella</taxon>
    </lineage>
</organism>
<gene>
    <name evidence="9" type="ORF">HED55_13565</name>
</gene>
<name>A0ABX1DLW1_9HYPH</name>
<feature type="transmembrane region" description="Helical" evidence="8">
    <location>
        <begin position="148"/>
        <end position="170"/>
    </location>
</feature>
<dbReference type="PANTHER" id="PTHR34295">
    <property type="entry name" value="BIOTIN TRANSPORTER BIOY"/>
    <property type="match status" value="1"/>
</dbReference>
<evidence type="ECO:0000256" key="2">
    <source>
        <dbReference type="ARBA" id="ARBA00010692"/>
    </source>
</evidence>
<evidence type="ECO:0000256" key="7">
    <source>
        <dbReference type="ARBA" id="ARBA00023136"/>
    </source>
</evidence>
<evidence type="ECO:0000256" key="1">
    <source>
        <dbReference type="ARBA" id="ARBA00004651"/>
    </source>
</evidence>